<dbReference type="EMBL" id="CP041764">
    <property type="protein sequence ID" value="QHA88015.1"/>
    <property type="molecule type" value="Genomic_DNA"/>
</dbReference>
<dbReference type="SUPFAM" id="SSF51327">
    <property type="entry name" value="Head-binding domain of phage P22 tailspike protein"/>
    <property type="match status" value="1"/>
</dbReference>
<evidence type="ECO:0000313" key="4">
    <source>
        <dbReference type="Proteomes" id="UP000430368"/>
    </source>
</evidence>
<dbReference type="InterPro" id="IPR024535">
    <property type="entry name" value="RHGA/B-epi-like_pectate_lyase"/>
</dbReference>
<gene>
    <name evidence="3" type="ORF">FO014_14190</name>
</gene>
<feature type="domain" description="Rhamnogalacturonase A/B/Epimerase-like pectate lyase" evidence="2">
    <location>
        <begin position="154"/>
        <end position="246"/>
    </location>
</feature>
<dbReference type="Proteomes" id="UP000430368">
    <property type="component" value="Chromosome"/>
</dbReference>
<evidence type="ECO:0000313" key="3">
    <source>
        <dbReference type="EMBL" id="QHA88015.1"/>
    </source>
</evidence>
<feature type="domain" description="Bacteriophage P22 tailspike N-terminal" evidence="1">
    <location>
        <begin position="1"/>
        <end position="113"/>
    </location>
</feature>
<evidence type="ECO:0000259" key="2">
    <source>
        <dbReference type="Pfam" id="PF12708"/>
    </source>
</evidence>
<dbReference type="Pfam" id="PF12708">
    <property type="entry name" value="Pect-lyase_RHGA_epim"/>
    <property type="match status" value="1"/>
</dbReference>
<evidence type="ECO:0000259" key="1">
    <source>
        <dbReference type="Pfam" id="PF09008"/>
    </source>
</evidence>
<dbReference type="InterPro" id="IPR009093">
    <property type="entry name" value="P22_tailspike_N"/>
</dbReference>
<sequence length="642" mass="70301">MDNIIPNVVVSMPSQLFTLACAFKAAANGKIYIGEIDKDPTIPEHQIQVYLENEDGTYVPVAQPLMINSGGYPVYNGQIAKFVTVQGHSMAIYDEYNALQFYYSNVLKYDPDQLRPIVEKFIEDIKGPGGASIVGNEYGGSVQDSINAITPEMFGAKGDGKTDDAAALQAAMDYALNNDKRRVVGMGNYTIKTPLRIGGSAGIGSAGVSINLARLRADDTWPANTGLFDATPMIIMGNAAGNDTNIELSIGYIDGAGKADGLQPTGFGFSLTRIHFGVAINCIRVIGTGKQQWSNASVYITGNSWRVNWLGLHLERGTSGTSPINEGWDINIGFTCSNRYGGFLLRGGSQYAKIAGDFDFNGNYVSLLEVDKITGVKRGMKLTNGTTECDVLSFYNYRGKNYIALAENKVVARGASSYKVDDSLSGAPSVIKVLSVATTQTNATGNNFFDIWHDFQGEPFAAINIRAGYCGGVYGALRHTSRIFYNNNFDGRPDNWRGFGVANSGNTLTMYDKARSDSAIATISADSWNIDRRLYLKLRLYEGVPVAKTLPRSSTEFTHIYTFGDADYDKYLDEGSMYEITLKGNFGGTYGRWLIFIKGTNLQVVEEKYNNTVFQYQFTDMRFSLRQSAQPSINVAVNIRRV</sequence>
<keyword evidence="4" id="KW-1185">Reference proteome</keyword>
<dbReference type="Gene3D" id="2.170.14.10">
    <property type="entry name" value="Phage P22 tailspike-like, N-terminal domain"/>
    <property type="match status" value="1"/>
</dbReference>
<reference evidence="3 4" key="1">
    <citation type="submission" date="2019-07" db="EMBL/GenBank/DDBJ databases">
        <title>Serratia dokdonensis sp. nov., an elicitor of systemic resistance in Nicotiana Tabacum.</title>
        <authorList>
            <person name="Son J.-S."/>
            <person name="Hwang Y.-J."/>
            <person name="Lee S.-Y."/>
            <person name="Ghim S.-Y."/>
        </authorList>
    </citation>
    <scope>NUCLEOTIDE SEQUENCE [LARGE SCALE GENOMIC DNA]</scope>
    <source>
        <strain evidence="3 4">KUDC3025</strain>
    </source>
</reference>
<accession>A0ABX6GP28</accession>
<dbReference type="Pfam" id="PF09008">
    <property type="entry name" value="Head_binding"/>
    <property type="match status" value="1"/>
</dbReference>
<evidence type="ECO:0008006" key="5">
    <source>
        <dbReference type="Google" id="ProtNLM"/>
    </source>
</evidence>
<dbReference type="InterPro" id="IPR012334">
    <property type="entry name" value="Pectin_lyas_fold"/>
</dbReference>
<name>A0ABX6GP28_9GAMM</name>
<proteinExistence type="predicted"/>
<organism evidence="3 4">
    <name type="scientific">Serratia rhizosphaerae</name>
    <dbReference type="NCBI Taxonomy" id="2597702"/>
    <lineage>
        <taxon>Bacteria</taxon>
        <taxon>Pseudomonadati</taxon>
        <taxon>Pseudomonadota</taxon>
        <taxon>Gammaproteobacteria</taxon>
        <taxon>Enterobacterales</taxon>
        <taxon>Yersiniaceae</taxon>
        <taxon>Serratia</taxon>
    </lineage>
</organism>
<protein>
    <recommendedName>
        <fullName evidence="5">Head binding</fullName>
    </recommendedName>
</protein>
<dbReference type="Gene3D" id="2.160.20.10">
    <property type="entry name" value="Single-stranded right-handed beta-helix, Pectin lyase-like"/>
    <property type="match status" value="1"/>
</dbReference>
<dbReference type="InterPro" id="IPR036730">
    <property type="entry name" value="P22_tailspike_N_sf"/>
</dbReference>